<evidence type="ECO:0000313" key="2">
    <source>
        <dbReference type="Proteomes" id="UP000054559"/>
    </source>
</evidence>
<reference evidence="2" key="1">
    <citation type="journal article" date="2010" name="Genome Res.">
        <title>Population genomic sequencing of Coccidioides fungi reveals recent hybridization and transposon control.</title>
        <authorList>
            <person name="Neafsey D.E."/>
            <person name="Barker B.M."/>
            <person name="Sharpton T.J."/>
            <person name="Stajich J.E."/>
            <person name="Park D.J."/>
            <person name="Whiston E."/>
            <person name="Hung C.-Y."/>
            <person name="McMahan C."/>
            <person name="White J."/>
            <person name="Sykes S."/>
            <person name="Heiman D."/>
            <person name="Young S."/>
            <person name="Zeng Q."/>
            <person name="Abouelleil A."/>
            <person name="Aftuck L."/>
            <person name="Bessette D."/>
            <person name="Brown A."/>
            <person name="FitzGerald M."/>
            <person name="Lui A."/>
            <person name="Macdonald J.P."/>
            <person name="Priest M."/>
            <person name="Orbach M.J."/>
            <person name="Galgiani J.N."/>
            <person name="Kirkland T.N."/>
            <person name="Cole G.T."/>
            <person name="Birren B.W."/>
            <person name="Henn M.R."/>
            <person name="Taylor J.W."/>
            <person name="Rounsley S.D."/>
        </authorList>
    </citation>
    <scope>NUCLEOTIDE SEQUENCE [LARGE SCALE GENOMIC DNA]</scope>
    <source>
        <strain evidence="2">RMSCC 3703</strain>
    </source>
</reference>
<dbReference type="Proteomes" id="UP000054559">
    <property type="component" value="Unassembled WGS sequence"/>
</dbReference>
<dbReference type="EMBL" id="DS268147">
    <property type="protein sequence ID" value="KMU76610.1"/>
    <property type="molecule type" value="Genomic_DNA"/>
</dbReference>
<sequence>MFRKAAFPFVDSIFPHVRATSDGQLPAGSISRAAARSARLTWPGAFSEAGFRARLWMYFARRPLGPLLEALRGRHRRVVRCITSLPPPPSLSDKQPRVDSLRPAAALAPDRQPRNVPIHLM</sequence>
<dbReference type="AlphaFoldDB" id="A0A0J8QX72"/>
<proteinExistence type="predicted"/>
<evidence type="ECO:0000313" key="1">
    <source>
        <dbReference type="EMBL" id="KMU76610.1"/>
    </source>
</evidence>
<accession>A0A0J8QX72</accession>
<gene>
    <name evidence="1" type="ORF">CISG_05753</name>
</gene>
<protein>
    <submittedName>
        <fullName evidence="1">Uncharacterized protein</fullName>
    </submittedName>
</protein>
<name>A0A0J8QX72_COCIT</name>
<organism evidence="1 2">
    <name type="scientific">Coccidioides immitis RMSCC 3703</name>
    <dbReference type="NCBI Taxonomy" id="454286"/>
    <lineage>
        <taxon>Eukaryota</taxon>
        <taxon>Fungi</taxon>
        <taxon>Dikarya</taxon>
        <taxon>Ascomycota</taxon>
        <taxon>Pezizomycotina</taxon>
        <taxon>Eurotiomycetes</taxon>
        <taxon>Eurotiomycetidae</taxon>
        <taxon>Onygenales</taxon>
        <taxon>Onygenaceae</taxon>
        <taxon>Coccidioides</taxon>
    </lineage>
</organism>